<evidence type="ECO:0000259" key="2">
    <source>
        <dbReference type="SMART" id="SM00322"/>
    </source>
</evidence>
<dbReference type="Proteomes" id="UP000789570">
    <property type="component" value="Unassembled WGS sequence"/>
</dbReference>
<dbReference type="Pfam" id="PF10469">
    <property type="entry name" value="AKAP7_NLS"/>
    <property type="match status" value="1"/>
</dbReference>
<reference evidence="3" key="1">
    <citation type="submission" date="2021-06" db="EMBL/GenBank/DDBJ databases">
        <authorList>
            <person name="Kallberg Y."/>
            <person name="Tangrot J."/>
            <person name="Rosling A."/>
        </authorList>
    </citation>
    <scope>NUCLEOTIDE SEQUENCE</scope>
    <source>
        <strain evidence="3">UK204</strain>
    </source>
</reference>
<dbReference type="InterPro" id="IPR019510">
    <property type="entry name" value="AKAP7-like_phosphoesterase"/>
</dbReference>
<evidence type="ECO:0000256" key="1">
    <source>
        <dbReference type="PROSITE-ProRule" id="PRU00117"/>
    </source>
</evidence>
<dbReference type="Pfam" id="PF00013">
    <property type="entry name" value="KH_1"/>
    <property type="match status" value="1"/>
</dbReference>
<dbReference type="InterPro" id="IPR004087">
    <property type="entry name" value="KH_dom"/>
</dbReference>
<dbReference type="AlphaFoldDB" id="A0A9N9AW95"/>
<dbReference type="SMART" id="SM00322">
    <property type="entry name" value="KH"/>
    <property type="match status" value="1"/>
</dbReference>
<sequence length="316" mass="35896">MSTTSTSSTPKCMKGISIIHVGKRNFRVPTASLPDGLTSKRDIYGRKGSKINQLKQETRTFITVLSDKELVNIRGYERNVNMAKIKIYNIIENKKFLLPPTHFISLPLSDSNTQRKVKDFQNEVLQLKLANIDKSILIKPPSLHLTIGMLNLYRKEDIKEAVELLKKLSQEINDLIGKRTIVSNLTGIEIMDDNKEKTHVLYSKVGEPEGQNILEELGGFLTDKFEKAGYLKKENRPLKLHATLINTRHRNNGVVASNHDNRQGEPVRIPFNATPIFNKFSNIEFGTCRIESIHISKVGEYDERGRHHSEGCIKLP</sequence>
<dbReference type="InterPro" id="IPR036612">
    <property type="entry name" value="KH_dom_type_1_sf"/>
</dbReference>
<accession>A0A9N9AW95</accession>
<proteinExistence type="predicted"/>
<feature type="domain" description="K Homology" evidence="2">
    <location>
        <begin position="20"/>
        <end position="92"/>
    </location>
</feature>
<evidence type="ECO:0000313" key="3">
    <source>
        <dbReference type="EMBL" id="CAG8547004.1"/>
    </source>
</evidence>
<dbReference type="CDD" id="cd00105">
    <property type="entry name" value="KH-I"/>
    <property type="match status" value="1"/>
</dbReference>
<dbReference type="InterPro" id="IPR004088">
    <property type="entry name" value="KH_dom_type_1"/>
</dbReference>
<dbReference type="Gene3D" id="3.90.1140.10">
    <property type="entry name" value="Cyclic phosphodiesterase"/>
    <property type="match status" value="1"/>
</dbReference>
<dbReference type="GO" id="GO:0006307">
    <property type="term" value="P:DNA alkylation repair"/>
    <property type="evidence" value="ECO:0007669"/>
    <property type="project" value="InterPro"/>
</dbReference>
<organism evidence="3 4">
    <name type="scientific">Funneliformis caledonium</name>
    <dbReference type="NCBI Taxonomy" id="1117310"/>
    <lineage>
        <taxon>Eukaryota</taxon>
        <taxon>Fungi</taxon>
        <taxon>Fungi incertae sedis</taxon>
        <taxon>Mucoromycota</taxon>
        <taxon>Glomeromycotina</taxon>
        <taxon>Glomeromycetes</taxon>
        <taxon>Glomerales</taxon>
        <taxon>Glomeraceae</taxon>
        <taxon>Funneliformis</taxon>
    </lineage>
</organism>
<dbReference type="GO" id="GO:0003723">
    <property type="term" value="F:RNA binding"/>
    <property type="evidence" value="ECO:0007669"/>
    <property type="project" value="UniProtKB-UniRule"/>
</dbReference>
<protein>
    <submittedName>
        <fullName evidence="3">1638_t:CDS:1</fullName>
    </submittedName>
</protein>
<dbReference type="PANTHER" id="PTHR13360:SF1">
    <property type="entry name" value="ACTIVATING SIGNAL COINTEGRATOR 1 COMPLEX SUBUNIT 1"/>
    <property type="match status" value="1"/>
</dbReference>
<dbReference type="GO" id="GO:0006355">
    <property type="term" value="P:regulation of DNA-templated transcription"/>
    <property type="evidence" value="ECO:0007669"/>
    <property type="project" value="TreeGrafter"/>
</dbReference>
<dbReference type="EMBL" id="CAJVPQ010001345">
    <property type="protein sequence ID" value="CAG8547004.1"/>
    <property type="molecule type" value="Genomic_DNA"/>
</dbReference>
<dbReference type="InterPro" id="IPR009097">
    <property type="entry name" value="Cyclic_Pdiesterase"/>
</dbReference>
<dbReference type="OrthoDB" id="277832at2759"/>
<dbReference type="PROSITE" id="PS50084">
    <property type="entry name" value="KH_TYPE_1"/>
    <property type="match status" value="1"/>
</dbReference>
<dbReference type="SUPFAM" id="SSF55144">
    <property type="entry name" value="LigT-like"/>
    <property type="match status" value="1"/>
</dbReference>
<dbReference type="PIRSF" id="PIRSF027019">
    <property type="entry name" value="Euk_LigT"/>
    <property type="match status" value="1"/>
</dbReference>
<evidence type="ECO:0000313" key="4">
    <source>
        <dbReference type="Proteomes" id="UP000789570"/>
    </source>
</evidence>
<keyword evidence="4" id="KW-1185">Reference proteome</keyword>
<dbReference type="PANTHER" id="PTHR13360">
    <property type="entry name" value="ACTIVATING SIGNAL COINTEGRATOR 1 COMPLEX SUBUNIT 1"/>
    <property type="match status" value="1"/>
</dbReference>
<dbReference type="SUPFAM" id="SSF54791">
    <property type="entry name" value="Eukaryotic type KH-domain (KH-domain type I)"/>
    <property type="match status" value="1"/>
</dbReference>
<dbReference type="InterPro" id="IPR009210">
    <property type="entry name" value="ASCC1"/>
</dbReference>
<keyword evidence="1" id="KW-0694">RNA-binding</keyword>
<dbReference type="Gene3D" id="3.30.1370.10">
    <property type="entry name" value="K Homology domain, type 1"/>
    <property type="match status" value="1"/>
</dbReference>
<dbReference type="GO" id="GO:0005634">
    <property type="term" value="C:nucleus"/>
    <property type="evidence" value="ECO:0007669"/>
    <property type="project" value="TreeGrafter"/>
</dbReference>
<comment type="caution">
    <text evidence="3">The sequence shown here is derived from an EMBL/GenBank/DDBJ whole genome shotgun (WGS) entry which is preliminary data.</text>
</comment>
<name>A0A9N9AW95_9GLOM</name>
<gene>
    <name evidence="3" type="ORF">FCALED_LOCUS5924</name>
</gene>